<evidence type="ECO:0000313" key="3">
    <source>
        <dbReference type="Proteomes" id="UP000053328"/>
    </source>
</evidence>
<sequence length="105" mass="11478">MDSSNFVDNLRASLPDLTTPSLDSEMPPAESDDGTEASLRAELALVKKELAEMKAMAKLGDYAGGVFNFLKHVARTDARMKGLATTFADGLRLWETSDHHSEHAR</sequence>
<gene>
    <name evidence="2" type="ORF">PV08_01592</name>
</gene>
<protein>
    <submittedName>
        <fullName evidence="2">Uncharacterized protein</fullName>
    </submittedName>
</protein>
<dbReference type="GeneID" id="27328675"/>
<organism evidence="2 3">
    <name type="scientific">Exophiala spinifera</name>
    <dbReference type="NCBI Taxonomy" id="91928"/>
    <lineage>
        <taxon>Eukaryota</taxon>
        <taxon>Fungi</taxon>
        <taxon>Dikarya</taxon>
        <taxon>Ascomycota</taxon>
        <taxon>Pezizomycotina</taxon>
        <taxon>Eurotiomycetes</taxon>
        <taxon>Chaetothyriomycetidae</taxon>
        <taxon>Chaetothyriales</taxon>
        <taxon>Herpotrichiellaceae</taxon>
        <taxon>Exophiala</taxon>
    </lineage>
</organism>
<evidence type="ECO:0000313" key="2">
    <source>
        <dbReference type="EMBL" id="KIW21013.1"/>
    </source>
</evidence>
<dbReference type="RefSeq" id="XP_016241229.1">
    <property type="nucleotide sequence ID" value="XM_016375953.1"/>
</dbReference>
<accession>A0A0D2BQ11</accession>
<dbReference type="HOGENOM" id="CLU_2440869_0_0_1"/>
<dbReference type="Proteomes" id="UP000053328">
    <property type="component" value="Unassembled WGS sequence"/>
</dbReference>
<dbReference type="EMBL" id="KN847492">
    <property type="protein sequence ID" value="KIW21013.1"/>
    <property type="molecule type" value="Genomic_DNA"/>
</dbReference>
<keyword evidence="3" id="KW-1185">Reference proteome</keyword>
<feature type="region of interest" description="Disordered" evidence="1">
    <location>
        <begin position="1"/>
        <end position="37"/>
    </location>
</feature>
<dbReference type="AlphaFoldDB" id="A0A0D2BQ11"/>
<dbReference type="VEuPathDB" id="FungiDB:PV08_01592"/>
<dbReference type="OrthoDB" id="10567800at2759"/>
<evidence type="ECO:0000256" key="1">
    <source>
        <dbReference type="SAM" id="MobiDB-lite"/>
    </source>
</evidence>
<proteinExistence type="predicted"/>
<reference evidence="2 3" key="1">
    <citation type="submission" date="2015-01" db="EMBL/GenBank/DDBJ databases">
        <title>The Genome Sequence of Exophiala spinifera CBS89968.</title>
        <authorList>
            <consortium name="The Broad Institute Genomics Platform"/>
            <person name="Cuomo C."/>
            <person name="de Hoog S."/>
            <person name="Gorbushina A."/>
            <person name="Stielow B."/>
            <person name="Teixiera M."/>
            <person name="Abouelleil A."/>
            <person name="Chapman S.B."/>
            <person name="Priest M."/>
            <person name="Young S.K."/>
            <person name="Wortman J."/>
            <person name="Nusbaum C."/>
            <person name="Birren B."/>
        </authorList>
    </citation>
    <scope>NUCLEOTIDE SEQUENCE [LARGE SCALE GENOMIC DNA]</scope>
    <source>
        <strain evidence="2 3">CBS 89968</strain>
    </source>
</reference>
<name>A0A0D2BQ11_9EURO</name>